<gene>
    <name evidence="2" type="ORF">ACFX5D_04045</name>
</gene>
<sequence length="574" mass="60807">MKKIVLLIVVLMQTCLFAQATQIIDKPLKLSSVSKGTANDSILLLSASRLVKYIPVSELKTATNLNYLANPTGGTVFSSTGSDAFLPLATATNAGLFSPAEKTSLGLKANIASPTFTGSVIVPDATLSTQAVNKGQLDIVSQWTKTGNDIENNNIGNTSIKILPLKNFRLLNSVNTVVGQIDESGIGTFGAGSTYTSFGPASANVHLKMVRSQANADFTIGNPQIAQAYTLRSSNYFGTSYWAGSSENSGSAVAEHSFNIGNSVGDGITSGIFRIGRTRLQSTVAIKYATDISASYDARTLIDKGYLDARLGASGGGDMVLASIQTISGLKTFLAGKFGLRNIADTSTSFFTNTNTANRTYTLQDRDGILLDDTDLASLAPKASPIFTGSVTVPDATLLTQAVNKGQLDLKQNINSTYYIGTTANALNRTSAIQNLTGVNIDGSSFSTSFISIFNGVTNTDFNIPFASTSGNIESLYKKTSFSFNAVAELFKTKNATFSGSVVVPDATLSTQAVNKGQLDLKQNLQIVNDIDTASISNVGKLRYYTSGNISYVDMSMQIGSGTYAWVNIIQNIW</sequence>
<evidence type="ECO:0000256" key="1">
    <source>
        <dbReference type="SAM" id="SignalP"/>
    </source>
</evidence>
<evidence type="ECO:0000313" key="3">
    <source>
        <dbReference type="Proteomes" id="UP001600039"/>
    </source>
</evidence>
<dbReference type="Proteomes" id="UP001600039">
    <property type="component" value="Unassembled WGS sequence"/>
</dbReference>
<keyword evidence="3" id="KW-1185">Reference proteome</keyword>
<feature type="chain" id="PRO_5046913175" evidence="1">
    <location>
        <begin position="21"/>
        <end position="574"/>
    </location>
</feature>
<comment type="caution">
    <text evidence="2">The sequence shown here is derived from an EMBL/GenBank/DDBJ whole genome shotgun (WGS) entry which is preliminary data.</text>
</comment>
<feature type="signal peptide" evidence="1">
    <location>
        <begin position="1"/>
        <end position="20"/>
    </location>
</feature>
<dbReference type="EMBL" id="JBHZQA010000002">
    <property type="protein sequence ID" value="MFE3847138.1"/>
    <property type="molecule type" value="Genomic_DNA"/>
</dbReference>
<dbReference type="RefSeq" id="WP_379856971.1">
    <property type="nucleotide sequence ID" value="NZ_JBHZQA010000002.1"/>
</dbReference>
<keyword evidence="1" id="KW-0732">Signal</keyword>
<organism evidence="2 3">
    <name type="scientific">Flavobacterium fructosi</name>
    <dbReference type="NCBI Taxonomy" id="3230416"/>
    <lineage>
        <taxon>Bacteria</taxon>
        <taxon>Pseudomonadati</taxon>
        <taxon>Bacteroidota</taxon>
        <taxon>Flavobacteriia</taxon>
        <taxon>Flavobacteriales</taxon>
        <taxon>Flavobacteriaceae</taxon>
        <taxon>Flavobacterium</taxon>
    </lineage>
</organism>
<proteinExistence type="predicted"/>
<accession>A0ABW6HK73</accession>
<name>A0ABW6HK73_9FLAO</name>
<protein>
    <submittedName>
        <fullName evidence="2">Uncharacterized protein</fullName>
    </submittedName>
</protein>
<reference evidence="2 3" key="1">
    <citation type="submission" date="2024-06" db="EMBL/GenBank/DDBJ databases">
        <title>Flavobacterium spp. isolated from glacier.</title>
        <authorList>
            <person name="Han D."/>
        </authorList>
    </citation>
    <scope>NUCLEOTIDE SEQUENCE [LARGE SCALE GENOMIC DNA]</scope>
    <source>
        <strain evidence="2 3">LB3P45</strain>
    </source>
</reference>
<evidence type="ECO:0000313" key="2">
    <source>
        <dbReference type="EMBL" id="MFE3847138.1"/>
    </source>
</evidence>